<dbReference type="Gene3D" id="3.30.930.10">
    <property type="entry name" value="Bira Bifunctional Protein, Domain 2"/>
    <property type="match status" value="1"/>
</dbReference>
<keyword evidence="1 8" id="KW-0436">Ligase</keyword>
<dbReference type="EMBL" id="RBXR01000001">
    <property type="protein sequence ID" value="RKT72366.1"/>
    <property type="molecule type" value="Genomic_DNA"/>
</dbReference>
<dbReference type="NCBIfam" id="TIGR00121">
    <property type="entry name" value="birA_ligase"/>
    <property type="match status" value="1"/>
</dbReference>
<dbReference type="Pfam" id="PF02237">
    <property type="entry name" value="BPL_C"/>
    <property type="match status" value="1"/>
</dbReference>
<evidence type="ECO:0000256" key="2">
    <source>
        <dbReference type="ARBA" id="ARBA00022741"/>
    </source>
</evidence>
<evidence type="ECO:0000256" key="1">
    <source>
        <dbReference type="ARBA" id="ARBA00022598"/>
    </source>
</evidence>
<dbReference type="InterPro" id="IPR004408">
    <property type="entry name" value="Biotin_CoA_COase_ligase"/>
</dbReference>
<keyword evidence="3" id="KW-0067">ATP-binding</keyword>
<evidence type="ECO:0000256" key="5">
    <source>
        <dbReference type="ARBA" id="ARBA00024227"/>
    </source>
</evidence>
<feature type="domain" description="BPL/LPL catalytic" evidence="7">
    <location>
        <begin position="29"/>
        <end position="215"/>
    </location>
</feature>
<organism evidence="8 9">
    <name type="scientific">Saccharothrix variisporea</name>
    <dbReference type="NCBI Taxonomy" id="543527"/>
    <lineage>
        <taxon>Bacteria</taxon>
        <taxon>Bacillati</taxon>
        <taxon>Actinomycetota</taxon>
        <taxon>Actinomycetes</taxon>
        <taxon>Pseudonocardiales</taxon>
        <taxon>Pseudonocardiaceae</taxon>
        <taxon>Saccharothrix</taxon>
    </lineage>
</organism>
<dbReference type="AlphaFoldDB" id="A0A495XGP4"/>
<dbReference type="PANTHER" id="PTHR12835">
    <property type="entry name" value="BIOTIN PROTEIN LIGASE"/>
    <property type="match status" value="1"/>
</dbReference>
<comment type="caution">
    <text evidence="8">The sequence shown here is derived from an EMBL/GenBank/DDBJ whole genome shotgun (WGS) entry which is preliminary data.</text>
</comment>
<protein>
    <recommendedName>
        <fullName evidence="5">biotin--[biotin carboxyl-carrier protein] ligase</fullName>
        <ecNumber evidence="5">6.3.4.15</ecNumber>
    </recommendedName>
</protein>
<evidence type="ECO:0000313" key="8">
    <source>
        <dbReference type="EMBL" id="RKT72366.1"/>
    </source>
</evidence>
<evidence type="ECO:0000256" key="4">
    <source>
        <dbReference type="ARBA" id="ARBA00023267"/>
    </source>
</evidence>
<dbReference type="SUPFAM" id="SSF50037">
    <property type="entry name" value="C-terminal domain of transcriptional repressors"/>
    <property type="match status" value="1"/>
</dbReference>
<dbReference type="Proteomes" id="UP000272729">
    <property type="component" value="Unassembled WGS sequence"/>
</dbReference>
<dbReference type="EC" id="6.3.4.15" evidence="5"/>
<gene>
    <name evidence="8" type="ORF">DFJ66_5677</name>
</gene>
<reference evidence="8 9" key="1">
    <citation type="submission" date="2018-10" db="EMBL/GenBank/DDBJ databases">
        <title>Sequencing the genomes of 1000 actinobacteria strains.</title>
        <authorList>
            <person name="Klenk H.-P."/>
        </authorList>
    </citation>
    <scope>NUCLEOTIDE SEQUENCE [LARGE SCALE GENOMIC DNA]</scope>
    <source>
        <strain evidence="8 9">DSM 43911</strain>
    </source>
</reference>
<name>A0A495XGP4_9PSEU</name>
<sequence>MIASGPPRLHTAPTARGAGRSYSCPVSTPLDADVLRERLVGTHYAKLDVVASTGSTNADLRRETTDRSVLIAEEQTAGQGRRGRTWTSPGGGIYLSALFRPDDVPPQRLPWLTLIAGVALVRTAASVGVQATLKWPNDLLVGDRKAAGVLAEITADHAVVVGIGLNVAKLPTGIEPGAGGLEPTSLADNTDQDLDRTEIATTLLDELAHLERAWRDAHGDPHASGLYDEYVRECSTLGRRVRVDLSAGQLSGTAQDLEVDGTLLVRDDDGVDHPVSAGDVVHLRVR</sequence>
<dbReference type="PROSITE" id="PS51733">
    <property type="entry name" value="BPL_LPL_CATALYTIC"/>
    <property type="match status" value="1"/>
</dbReference>
<keyword evidence="9" id="KW-1185">Reference proteome</keyword>
<evidence type="ECO:0000313" key="9">
    <source>
        <dbReference type="Proteomes" id="UP000272729"/>
    </source>
</evidence>
<evidence type="ECO:0000256" key="6">
    <source>
        <dbReference type="SAM" id="MobiDB-lite"/>
    </source>
</evidence>
<dbReference type="InterPro" id="IPR008988">
    <property type="entry name" value="Transcriptional_repressor_C"/>
</dbReference>
<dbReference type="CDD" id="cd16442">
    <property type="entry name" value="BPL"/>
    <property type="match status" value="1"/>
</dbReference>
<dbReference type="GO" id="GO:0005737">
    <property type="term" value="C:cytoplasm"/>
    <property type="evidence" value="ECO:0007669"/>
    <property type="project" value="TreeGrafter"/>
</dbReference>
<dbReference type="Pfam" id="PF03099">
    <property type="entry name" value="BPL_LplA_LipB"/>
    <property type="match status" value="1"/>
</dbReference>
<dbReference type="InterPro" id="IPR003142">
    <property type="entry name" value="BPL_C"/>
</dbReference>
<proteinExistence type="predicted"/>
<dbReference type="InterPro" id="IPR045864">
    <property type="entry name" value="aa-tRNA-synth_II/BPL/LPL"/>
</dbReference>
<keyword evidence="2" id="KW-0547">Nucleotide-binding</keyword>
<keyword evidence="4" id="KW-0092">Biotin</keyword>
<dbReference type="PANTHER" id="PTHR12835:SF5">
    <property type="entry name" value="BIOTIN--PROTEIN LIGASE"/>
    <property type="match status" value="1"/>
</dbReference>
<dbReference type="GO" id="GO:0004077">
    <property type="term" value="F:biotin--[biotin carboxyl-carrier protein] ligase activity"/>
    <property type="evidence" value="ECO:0007669"/>
    <property type="project" value="UniProtKB-EC"/>
</dbReference>
<dbReference type="SUPFAM" id="SSF55681">
    <property type="entry name" value="Class II aaRS and biotin synthetases"/>
    <property type="match status" value="1"/>
</dbReference>
<dbReference type="Gene3D" id="2.30.30.100">
    <property type="match status" value="1"/>
</dbReference>
<dbReference type="GO" id="GO:0005524">
    <property type="term" value="F:ATP binding"/>
    <property type="evidence" value="ECO:0007669"/>
    <property type="project" value="UniProtKB-KW"/>
</dbReference>
<feature type="region of interest" description="Disordered" evidence="6">
    <location>
        <begin position="1"/>
        <end position="23"/>
    </location>
</feature>
<evidence type="ECO:0000256" key="3">
    <source>
        <dbReference type="ARBA" id="ARBA00022840"/>
    </source>
</evidence>
<evidence type="ECO:0000259" key="7">
    <source>
        <dbReference type="PROSITE" id="PS51733"/>
    </source>
</evidence>
<dbReference type="InterPro" id="IPR004143">
    <property type="entry name" value="BPL_LPL_catalytic"/>
</dbReference>
<accession>A0A495XGP4</accession>